<evidence type="ECO:0000256" key="4">
    <source>
        <dbReference type="RuleBase" id="RU003357"/>
    </source>
</evidence>
<dbReference type="InterPro" id="IPR023996">
    <property type="entry name" value="TonB-dep_OMP_SusC/RagA"/>
</dbReference>
<evidence type="ECO:0000313" key="8">
    <source>
        <dbReference type="EMBL" id="TCL66941.1"/>
    </source>
</evidence>
<comment type="subcellular location">
    <subcellularLocation>
        <location evidence="3">Cell outer membrane</location>
        <topology evidence="3">Multi-pass membrane protein</topology>
    </subcellularLocation>
</comment>
<name>A0A4R1RL51_9FLAO</name>
<keyword evidence="9" id="KW-1185">Reference proteome</keyword>
<dbReference type="PANTHER" id="PTHR30069:SF53">
    <property type="entry name" value="COLICIN I RECEPTOR-RELATED"/>
    <property type="match status" value="1"/>
</dbReference>
<dbReference type="Pfam" id="PF07715">
    <property type="entry name" value="Plug"/>
    <property type="match status" value="1"/>
</dbReference>
<sequence>MKFKLFTKNLRLVYFLLLFFSFLTVSAQNKKTVSGTVISSEDNFALPGASIIEKGTNNGTSTDFDGNFSLNVSGNATTLIVSYIGFVSQEVTITNSSLSIIMQADNAKLDEIVVVGYGTQKKSVVTGAISSVKAKDIENIPNGRIEQALQGKVSGLTIAANAGQPGSASTIRIRGITTFTEAGNDPLWVVDGVIVDNGGIGYVNQSDIESMEVLKDAASLAIYGARAAGGVILVTTKKGKSGKISVNYNGFAGVSSPARKLNLLNATQYAVLMNEQSVNGGGEVLYANPTSYGKGTDWQDAIFTNSAQRYSHELSLAGGNDVSSFYASVGIQDQEGIVTPEISSFNKKSMRLNSTHKLSQFITVGQTLGYSHQKTLDIGNTNAEQGGPLSSALHLDPITPLVETDAARASGIPYAGNDVITDANGNPYGISTLVQNNMTNPLAYVKTRLGNHNWSDDFVGNANIEITPIEGLTIKSTLGAKLAYWGFEGFTPVYYLNGDNVNDENTLTRTTNKSFGWNLENTVSYTTQIKDHNLTVLIGQGSYVDNDASGSTVTYRGLPTSDYRLASFGYEVAESDKFGSAYTSDLHKLTSLFSRLNYNYKEKYLVTGVIRRDGSSRFGTNHKFGVFPSFSAGWVLSKEDFWKDDSFVNTIKIRGGYGVTGNDAIGDFGYLALVSGGRNYPLGTDGTVQIGTSPDAPSNPDLKWEETIQTNIGIDARFFNTLNVTAEVYKKKTTGILQNVEISGFVGASGSPLGNIADMENRGIELELGYTESFNKLNVSISGNISYLENEVTYLGQGKTYITGGVGFQSMGTLTRTEVGMARNTFYGFKTAGIFQNQSEIESYTNSTGIIIQPNAKPGDFRWVDTDGNGTINDLDKQYLGSPIPKYTFGFNFNLDYEGFDLGMSFQGSAGNKIFQGLRRIDLGANPNYQTKALARWTGEGTSNSYPRLTTADTNLNFTRFSDFYLEDGDYLRLKLVQFGYTLPKDVVNKIGAQKLRLYVTGENLLTFTKYTGFDPEIGGSTFGIDRGYYPQAQSVMLGANIQF</sequence>
<keyword evidence="1 5" id="KW-0732">Signal</keyword>
<proteinExistence type="inferred from homology"/>
<dbReference type="Gene3D" id="2.60.40.1120">
    <property type="entry name" value="Carboxypeptidase-like, regulatory domain"/>
    <property type="match status" value="1"/>
</dbReference>
<dbReference type="GO" id="GO:0009279">
    <property type="term" value="C:cell outer membrane"/>
    <property type="evidence" value="ECO:0007669"/>
    <property type="project" value="UniProtKB-SubCell"/>
</dbReference>
<dbReference type="InterPro" id="IPR012910">
    <property type="entry name" value="Plug_dom"/>
</dbReference>
<evidence type="ECO:0000256" key="5">
    <source>
        <dbReference type="SAM" id="SignalP"/>
    </source>
</evidence>
<evidence type="ECO:0000256" key="2">
    <source>
        <dbReference type="ARBA" id="ARBA00023065"/>
    </source>
</evidence>
<feature type="signal peptide" evidence="5">
    <location>
        <begin position="1"/>
        <end position="27"/>
    </location>
</feature>
<keyword evidence="3" id="KW-1134">Transmembrane beta strand</keyword>
<keyword evidence="4" id="KW-0798">TonB box</keyword>
<organism evidence="8 9">
    <name type="scientific">Mariniflexile fucanivorans</name>
    <dbReference type="NCBI Taxonomy" id="264023"/>
    <lineage>
        <taxon>Bacteria</taxon>
        <taxon>Pseudomonadati</taxon>
        <taxon>Bacteroidota</taxon>
        <taxon>Flavobacteriia</taxon>
        <taxon>Flavobacteriales</taxon>
        <taxon>Flavobacteriaceae</taxon>
        <taxon>Mariniflexile</taxon>
    </lineage>
</organism>
<feature type="domain" description="TonB-dependent receptor plug" evidence="7">
    <location>
        <begin position="123"/>
        <end position="231"/>
    </location>
</feature>
<evidence type="ECO:0000259" key="6">
    <source>
        <dbReference type="Pfam" id="PF00593"/>
    </source>
</evidence>
<dbReference type="Proteomes" id="UP000295455">
    <property type="component" value="Unassembled WGS sequence"/>
</dbReference>
<dbReference type="NCBIfam" id="TIGR04056">
    <property type="entry name" value="OMP_RagA_SusC"/>
    <property type="match status" value="1"/>
</dbReference>
<keyword evidence="3" id="KW-0998">Cell outer membrane</keyword>
<dbReference type="PANTHER" id="PTHR30069">
    <property type="entry name" value="TONB-DEPENDENT OUTER MEMBRANE RECEPTOR"/>
    <property type="match status" value="1"/>
</dbReference>
<keyword evidence="2" id="KW-0406">Ion transport</keyword>
<gene>
    <name evidence="8" type="ORF">EV196_103361</name>
</gene>
<dbReference type="PROSITE" id="PS52016">
    <property type="entry name" value="TONB_DEPENDENT_REC_3"/>
    <property type="match status" value="1"/>
</dbReference>
<evidence type="ECO:0000256" key="1">
    <source>
        <dbReference type="ARBA" id="ARBA00022729"/>
    </source>
</evidence>
<dbReference type="SUPFAM" id="SSF56935">
    <property type="entry name" value="Porins"/>
    <property type="match status" value="1"/>
</dbReference>
<protein>
    <submittedName>
        <fullName evidence="8">TonB-linked SusC/RagA family outer membrane protein</fullName>
    </submittedName>
</protein>
<dbReference type="InterPro" id="IPR039426">
    <property type="entry name" value="TonB-dep_rcpt-like"/>
</dbReference>
<evidence type="ECO:0000259" key="7">
    <source>
        <dbReference type="Pfam" id="PF07715"/>
    </source>
</evidence>
<keyword evidence="3 4" id="KW-0472">Membrane</keyword>
<comment type="caution">
    <text evidence="8">The sequence shown here is derived from an EMBL/GenBank/DDBJ whole genome shotgun (WGS) entry which is preliminary data.</text>
</comment>
<keyword evidence="3" id="KW-0813">Transport</keyword>
<dbReference type="GO" id="GO:0015889">
    <property type="term" value="P:cobalamin transport"/>
    <property type="evidence" value="ECO:0007669"/>
    <property type="project" value="TreeGrafter"/>
</dbReference>
<comment type="similarity">
    <text evidence="3 4">Belongs to the TonB-dependent receptor family.</text>
</comment>
<dbReference type="NCBIfam" id="TIGR04057">
    <property type="entry name" value="SusC_RagA_signa"/>
    <property type="match status" value="1"/>
</dbReference>
<dbReference type="EMBL" id="SLUP01000003">
    <property type="protein sequence ID" value="TCL66941.1"/>
    <property type="molecule type" value="Genomic_DNA"/>
</dbReference>
<dbReference type="RefSeq" id="WP_132217290.1">
    <property type="nucleotide sequence ID" value="NZ_OX156936.1"/>
</dbReference>
<dbReference type="Pfam" id="PF13715">
    <property type="entry name" value="CarbopepD_reg_2"/>
    <property type="match status" value="1"/>
</dbReference>
<reference evidence="8 9" key="1">
    <citation type="submission" date="2019-03" db="EMBL/GenBank/DDBJ databases">
        <title>Genomic Encyclopedia of Type Strains, Phase IV (KMG-IV): sequencing the most valuable type-strain genomes for metagenomic binning, comparative biology and taxonomic classification.</title>
        <authorList>
            <person name="Goeker M."/>
        </authorList>
    </citation>
    <scope>NUCLEOTIDE SEQUENCE [LARGE SCALE GENOMIC DNA]</scope>
    <source>
        <strain evidence="8 9">DSM 18792</strain>
    </source>
</reference>
<dbReference type="InterPro" id="IPR037066">
    <property type="entry name" value="Plug_dom_sf"/>
</dbReference>
<dbReference type="Gene3D" id="2.170.130.10">
    <property type="entry name" value="TonB-dependent receptor, plug domain"/>
    <property type="match status" value="1"/>
</dbReference>
<feature type="domain" description="TonB-dependent receptor-like beta-barrel" evidence="6">
    <location>
        <begin position="473"/>
        <end position="1004"/>
    </location>
</feature>
<dbReference type="AlphaFoldDB" id="A0A4R1RL51"/>
<dbReference type="SUPFAM" id="SSF49464">
    <property type="entry name" value="Carboxypeptidase regulatory domain-like"/>
    <property type="match status" value="1"/>
</dbReference>
<keyword evidence="3" id="KW-0812">Transmembrane</keyword>
<dbReference type="OrthoDB" id="9768177at2"/>
<evidence type="ECO:0000313" key="9">
    <source>
        <dbReference type="Proteomes" id="UP000295455"/>
    </source>
</evidence>
<feature type="chain" id="PRO_5020225149" evidence="5">
    <location>
        <begin position="28"/>
        <end position="1044"/>
    </location>
</feature>
<dbReference type="InterPro" id="IPR000531">
    <property type="entry name" value="Beta-barrel_TonB"/>
</dbReference>
<dbReference type="GO" id="GO:0006811">
    <property type="term" value="P:monoatomic ion transport"/>
    <property type="evidence" value="ECO:0007669"/>
    <property type="project" value="UniProtKB-KW"/>
</dbReference>
<evidence type="ECO:0000256" key="3">
    <source>
        <dbReference type="PROSITE-ProRule" id="PRU01360"/>
    </source>
</evidence>
<dbReference type="InterPro" id="IPR023997">
    <property type="entry name" value="TonB-dep_OMP_SusC/RagA_CS"/>
</dbReference>
<dbReference type="InterPro" id="IPR008969">
    <property type="entry name" value="CarboxyPept-like_regulatory"/>
</dbReference>
<accession>A0A4R1RL51</accession>
<dbReference type="Pfam" id="PF00593">
    <property type="entry name" value="TonB_dep_Rec_b-barrel"/>
    <property type="match status" value="1"/>
</dbReference>